<organism evidence="7">
    <name type="scientific">Timema douglasi</name>
    <name type="common">Walking stick</name>
    <dbReference type="NCBI Taxonomy" id="61478"/>
    <lineage>
        <taxon>Eukaryota</taxon>
        <taxon>Metazoa</taxon>
        <taxon>Ecdysozoa</taxon>
        <taxon>Arthropoda</taxon>
        <taxon>Hexapoda</taxon>
        <taxon>Insecta</taxon>
        <taxon>Pterygota</taxon>
        <taxon>Neoptera</taxon>
        <taxon>Polyneoptera</taxon>
        <taxon>Phasmatodea</taxon>
        <taxon>Timematodea</taxon>
        <taxon>Timematoidea</taxon>
        <taxon>Timematidae</taxon>
        <taxon>Timema</taxon>
    </lineage>
</organism>
<evidence type="ECO:0000259" key="6">
    <source>
        <dbReference type="Pfam" id="PF13537"/>
    </source>
</evidence>
<dbReference type="CDD" id="cd01991">
    <property type="entry name" value="Asn_synthase_B_C"/>
    <property type="match status" value="1"/>
</dbReference>
<sequence>MVTALTLSREKRLPASTCGMFLVKCLLAGATGQRLEGFTQRATESLIKERFESAAIIPRGGHQDTVLLAKDVSECLCRRGPDASSRYEVQGVPGYKAQFVGSVLWMQGRQLFGQPAIDNKGNVLLWNGDIFGGKLSGDTETSDTKVLLDALGEVPLLQVMCTVRGPYSFIYWNNTSKRLWFGRDRIGRHSLLWQINTLGKMLALTSVAKRSRLEFQEVPACGIFCAHLDENSGIDSIHLHPWSDMTEDEISSFKKESFELIISPIRIQSPVFLPDAALFLTGPTTDDLSPFTQVEHPSSSHMKLLEDLLKDQALSSRVDDLIGILKKAVKVRVKTQLDVCQSCATICNAHNRSTGCKEVTGRNKFGGDVEVKSSVWVSKSEVHSPTEINVERQDFNRTGQVSADMKRVHIEDEGTKRVCQHCKTAVLFSGGLDSAILAALAHEFVPSGEPIDLLNVAFERPGPHREMSRKERKQGSKQRVDTFDDVPDRKTGRQTWAELRQLHPKRNWNFVEIDVSQEELCLERSRRISDLIHPLNTILDDSLGCALWFASRGEGTLVLPSGDNSSYTSPARVNISLEDSLPVTLFLTLEQVVLLGMGADEQLGGYMRHRTTLRQRGWQALLAELRHDLARISTRNLGRDDRILSDHGRQGRFPYLDEGVISYIGALPPWHRCCPISSLPPGVGDKSLLRLAASKLGLYKAACLPKRAFQFGSRIANSKEKASDVSDRL</sequence>
<dbReference type="EMBL" id="OA568134">
    <property type="protein sequence ID" value="CAD7201190.1"/>
    <property type="molecule type" value="Genomic_DNA"/>
</dbReference>
<keyword evidence="2" id="KW-0061">Asparagine biosynthesis</keyword>
<evidence type="ECO:0008006" key="8">
    <source>
        <dbReference type="Google" id="ProtNLM"/>
    </source>
</evidence>
<dbReference type="Gene3D" id="3.40.50.620">
    <property type="entry name" value="HUPs"/>
    <property type="match status" value="1"/>
</dbReference>
<dbReference type="PANTHER" id="PTHR45937">
    <property type="entry name" value="ASPARAGINE SYNTHETASE DOMAIN-CONTAINING PROTEIN 1"/>
    <property type="match status" value="1"/>
</dbReference>
<evidence type="ECO:0000256" key="2">
    <source>
        <dbReference type="ARBA" id="ARBA00022888"/>
    </source>
</evidence>
<evidence type="ECO:0000256" key="1">
    <source>
        <dbReference type="ARBA" id="ARBA00022605"/>
    </source>
</evidence>
<dbReference type="AlphaFoldDB" id="A0A7R8VPE1"/>
<dbReference type="Gene3D" id="3.60.20.10">
    <property type="entry name" value="Glutamine Phosphoribosylpyrophosphate, subunit 1, domain 1"/>
    <property type="match status" value="1"/>
</dbReference>
<evidence type="ECO:0000259" key="5">
    <source>
        <dbReference type="Pfam" id="PF00733"/>
    </source>
</evidence>
<accession>A0A7R8VPE1</accession>
<dbReference type="GO" id="GO:0006529">
    <property type="term" value="P:asparagine biosynthetic process"/>
    <property type="evidence" value="ECO:0007669"/>
    <property type="project" value="UniProtKB-KW"/>
</dbReference>
<feature type="domain" description="Asparagine synthetase" evidence="5">
    <location>
        <begin position="616"/>
        <end position="696"/>
    </location>
</feature>
<dbReference type="InterPro" id="IPR029055">
    <property type="entry name" value="Ntn_hydrolases_N"/>
</dbReference>
<dbReference type="GO" id="GO:0004066">
    <property type="term" value="F:asparagine synthase (glutamine-hydrolyzing) activity"/>
    <property type="evidence" value="ECO:0007669"/>
    <property type="project" value="InterPro"/>
</dbReference>
<evidence type="ECO:0000313" key="7">
    <source>
        <dbReference type="EMBL" id="CAD7201190.1"/>
    </source>
</evidence>
<dbReference type="InterPro" id="IPR051857">
    <property type="entry name" value="Asn_synthetase_domain"/>
</dbReference>
<dbReference type="InterPro" id="IPR014729">
    <property type="entry name" value="Rossmann-like_a/b/a_fold"/>
</dbReference>
<evidence type="ECO:0000256" key="3">
    <source>
        <dbReference type="ARBA" id="ARBA00022962"/>
    </source>
</evidence>
<reference evidence="7" key="1">
    <citation type="submission" date="2020-11" db="EMBL/GenBank/DDBJ databases">
        <authorList>
            <person name="Tran Van P."/>
        </authorList>
    </citation>
    <scope>NUCLEOTIDE SEQUENCE</scope>
</reference>
<feature type="compositionally biased region" description="Basic and acidic residues" evidence="4">
    <location>
        <begin position="478"/>
        <end position="487"/>
    </location>
</feature>
<dbReference type="Pfam" id="PF13537">
    <property type="entry name" value="GATase_7"/>
    <property type="match status" value="1"/>
</dbReference>
<dbReference type="InterPro" id="IPR001962">
    <property type="entry name" value="Asn_synthase"/>
</dbReference>
<dbReference type="SUPFAM" id="SSF56235">
    <property type="entry name" value="N-terminal nucleophile aminohydrolases (Ntn hydrolases)"/>
    <property type="match status" value="1"/>
</dbReference>
<keyword evidence="1" id="KW-0028">Amino-acid biosynthesis</keyword>
<feature type="domain" description="Glutamine amidotransferase type-2" evidence="6">
    <location>
        <begin position="139"/>
        <end position="209"/>
    </location>
</feature>
<dbReference type="InterPro" id="IPR017932">
    <property type="entry name" value="GATase_2_dom"/>
</dbReference>
<dbReference type="PANTHER" id="PTHR45937:SF1">
    <property type="entry name" value="ASPARAGINE SYNTHETASE DOMAIN-CONTAINING PROTEIN 1"/>
    <property type="match status" value="1"/>
</dbReference>
<evidence type="ECO:0000256" key="4">
    <source>
        <dbReference type="SAM" id="MobiDB-lite"/>
    </source>
</evidence>
<dbReference type="SUPFAM" id="SSF52402">
    <property type="entry name" value="Adenine nucleotide alpha hydrolases-like"/>
    <property type="match status" value="1"/>
</dbReference>
<protein>
    <recommendedName>
        <fullName evidence="8">Asparagine synthetase domain-containing protein 1</fullName>
    </recommendedName>
</protein>
<feature type="region of interest" description="Disordered" evidence="4">
    <location>
        <begin position="462"/>
        <end position="487"/>
    </location>
</feature>
<gene>
    <name evidence="7" type="ORF">TDIB3V08_LOCUS7393</name>
</gene>
<proteinExistence type="predicted"/>
<dbReference type="Pfam" id="PF00733">
    <property type="entry name" value="Asn_synthase"/>
    <property type="match status" value="1"/>
</dbReference>
<name>A0A7R8VPE1_TIMDO</name>
<keyword evidence="3" id="KW-0315">Glutamine amidotransferase</keyword>